<reference evidence="8 9" key="1">
    <citation type="submission" date="2019-06" db="EMBL/GenBank/DDBJ databases">
        <title>Mycoplasma nasistruthionis sp. nov. str Ms03.</title>
        <authorList>
            <person name="Botes A."/>
        </authorList>
    </citation>
    <scope>NUCLEOTIDE SEQUENCE [LARGE SCALE GENOMIC DNA]</scope>
    <source>
        <strain evidence="8 9">Ms03</strain>
    </source>
</reference>
<evidence type="ECO:0000256" key="5">
    <source>
        <dbReference type="ARBA" id="ARBA00048539"/>
    </source>
</evidence>
<dbReference type="GO" id="GO:0006400">
    <property type="term" value="P:tRNA modification"/>
    <property type="evidence" value="ECO:0007669"/>
    <property type="project" value="UniProtKB-UniRule"/>
</dbReference>
<evidence type="ECO:0000256" key="1">
    <source>
        <dbReference type="ARBA" id="ARBA00022598"/>
    </source>
</evidence>
<evidence type="ECO:0000259" key="7">
    <source>
        <dbReference type="Pfam" id="PF01171"/>
    </source>
</evidence>
<evidence type="ECO:0000313" key="9">
    <source>
        <dbReference type="Proteomes" id="UP000315201"/>
    </source>
</evidence>
<dbReference type="GO" id="GO:0032267">
    <property type="term" value="F:tRNA(Ile)-lysidine synthase activity"/>
    <property type="evidence" value="ECO:0007669"/>
    <property type="project" value="UniProtKB-EC"/>
</dbReference>
<dbReference type="InterPro" id="IPR011063">
    <property type="entry name" value="TilS/TtcA_N"/>
</dbReference>
<dbReference type="Gene3D" id="3.40.50.620">
    <property type="entry name" value="HUPs"/>
    <property type="match status" value="1"/>
</dbReference>
<evidence type="ECO:0000256" key="2">
    <source>
        <dbReference type="ARBA" id="ARBA00022694"/>
    </source>
</evidence>
<dbReference type="CDD" id="cd01992">
    <property type="entry name" value="TilS_N"/>
    <property type="match status" value="1"/>
</dbReference>
<dbReference type="GO" id="GO:0005524">
    <property type="term" value="F:ATP binding"/>
    <property type="evidence" value="ECO:0007669"/>
    <property type="project" value="UniProtKB-UniRule"/>
</dbReference>
<dbReference type="InterPro" id="IPR014729">
    <property type="entry name" value="Rossmann-like_a/b/a_fold"/>
</dbReference>
<evidence type="ECO:0000256" key="6">
    <source>
        <dbReference type="HAMAP-Rule" id="MF_01161"/>
    </source>
</evidence>
<dbReference type="Pfam" id="PF01171">
    <property type="entry name" value="ATP_bind_3"/>
    <property type="match status" value="1"/>
</dbReference>
<dbReference type="AlphaFoldDB" id="A0A4Y6I6A0"/>
<comment type="subcellular location">
    <subcellularLocation>
        <location evidence="6">Cytoplasm</location>
    </subcellularLocation>
</comment>
<comment type="similarity">
    <text evidence="6">Belongs to the tRNA(Ile)-lysidine synthase family.</text>
</comment>
<dbReference type="EMBL" id="CP041147">
    <property type="protein sequence ID" value="QDF65165.1"/>
    <property type="molecule type" value="Genomic_DNA"/>
</dbReference>
<accession>A0A4Y6I6A0</accession>
<comment type="function">
    <text evidence="6">Ligates lysine onto the cytidine present at position 34 of the AUA codon-specific tRNA(Ile) that contains the anticodon CAU, in an ATP-dependent manner. Cytidine is converted to lysidine, thus changing the amino acid specificity of the tRNA from methionine to isoleucine.</text>
</comment>
<keyword evidence="3 6" id="KW-0547">Nucleotide-binding</keyword>
<evidence type="ECO:0000256" key="4">
    <source>
        <dbReference type="ARBA" id="ARBA00022840"/>
    </source>
</evidence>
<keyword evidence="4 6" id="KW-0067">ATP-binding</keyword>
<gene>
    <name evidence="6 8" type="primary">tilS</name>
    <name evidence="8" type="ORF">FIV53_02615</name>
</gene>
<dbReference type="PANTHER" id="PTHR43033">
    <property type="entry name" value="TRNA(ILE)-LYSIDINE SYNTHASE-RELATED"/>
    <property type="match status" value="1"/>
</dbReference>
<dbReference type="EC" id="6.3.4.19" evidence="6"/>
<feature type="binding site" evidence="6">
    <location>
        <begin position="9"/>
        <end position="14"/>
    </location>
    <ligand>
        <name>ATP</name>
        <dbReference type="ChEBI" id="CHEBI:30616"/>
    </ligand>
</feature>
<feature type="domain" description="tRNA(Ile)-lysidine/2-thiocytidine synthase N-terminal" evidence="7">
    <location>
        <begin position="3"/>
        <end position="176"/>
    </location>
</feature>
<evidence type="ECO:0000313" key="8">
    <source>
        <dbReference type="EMBL" id="QDF65165.1"/>
    </source>
</evidence>
<comment type="catalytic activity">
    <reaction evidence="5 6">
        <text>cytidine(34) in tRNA(Ile2) + L-lysine + ATP = lysidine(34) in tRNA(Ile2) + AMP + diphosphate + H(+)</text>
        <dbReference type="Rhea" id="RHEA:43744"/>
        <dbReference type="Rhea" id="RHEA-COMP:10625"/>
        <dbReference type="Rhea" id="RHEA-COMP:10670"/>
        <dbReference type="ChEBI" id="CHEBI:15378"/>
        <dbReference type="ChEBI" id="CHEBI:30616"/>
        <dbReference type="ChEBI" id="CHEBI:32551"/>
        <dbReference type="ChEBI" id="CHEBI:33019"/>
        <dbReference type="ChEBI" id="CHEBI:82748"/>
        <dbReference type="ChEBI" id="CHEBI:83665"/>
        <dbReference type="ChEBI" id="CHEBI:456215"/>
        <dbReference type="EC" id="6.3.4.19"/>
    </reaction>
</comment>
<dbReference type="NCBIfam" id="TIGR02432">
    <property type="entry name" value="lysidine_TilS_N"/>
    <property type="match status" value="1"/>
</dbReference>
<sequence length="284" mass="34612">MKKYLLAISGGPDSMYLLNKYKNKDIVVAHVNYGIREDAELDTKIVSDFCIKNNIKFEILRLQKTDFKTGNFQDWAREQRYDFFKRIYKKYNCQTLLTAHHLDDFFETAMMQKNSQRKALFFGIKQKNIIKNMIIERPLIKMFKSQILRKCIKYQIPFNDDYTNFQTTYQRNIIRMNYKSKFIQKRFKIWCFKFRNIFLKIKEKQIQKQFLIWQNSRFSQDTFKNLKNKQELIFMFINQHFEKINLSKKKINSIIDFVLSNNRTSNFLLKEKTHLRKIKGKVQI</sequence>
<dbReference type="GO" id="GO:0005737">
    <property type="term" value="C:cytoplasm"/>
    <property type="evidence" value="ECO:0007669"/>
    <property type="project" value="UniProtKB-SubCell"/>
</dbReference>
<dbReference type="PANTHER" id="PTHR43033:SF1">
    <property type="entry name" value="TRNA(ILE)-LYSIDINE SYNTHASE-RELATED"/>
    <property type="match status" value="1"/>
</dbReference>
<proteinExistence type="inferred from homology"/>
<protein>
    <recommendedName>
        <fullName evidence="6">tRNA(Ile)-lysidine synthase</fullName>
        <ecNumber evidence="6">6.3.4.19</ecNumber>
    </recommendedName>
    <alternativeName>
        <fullName evidence="6">tRNA(Ile)-2-lysyl-cytidine synthase</fullName>
    </alternativeName>
    <alternativeName>
        <fullName evidence="6">tRNA(Ile)-lysidine synthetase</fullName>
    </alternativeName>
</protein>
<evidence type="ECO:0000256" key="3">
    <source>
        <dbReference type="ARBA" id="ARBA00022741"/>
    </source>
</evidence>
<keyword evidence="6" id="KW-0963">Cytoplasm</keyword>
<name>A0A4Y6I6A0_9MOLU</name>
<dbReference type="InterPro" id="IPR012094">
    <property type="entry name" value="tRNA_Ile_lys_synt"/>
</dbReference>
<dbReference type="SUPFAM" id="SSF52402">
    <property type="entry name" value="Adenine nucleotide alpha hydrolases-like"/>
    <property type="match status" value="1"/>
</dbReference>
<keyword evidence="9" id="KW-1185">Reference proteome</keyword>
<keyword evidence="1 6" id="KW-0436">Ligase</keyword>
<dbReference type="Proteomes" id="UP000315201">
    <property type="component" value="Chromosome"/>
</dbReference>
<dbReference type="HAMAP" id="MF_01161">
    <property type="entry name" value="tRNA_Ile_lys_synt"/>
    <property type="match status" value="1"/>
</dbReference>
<dbReference type="RefSeq" id="WP_208664713.1">
    <property type="nucleotide sequence ID" value="NZ_CP041147.1"/>
</dbReference>
<organism evidence="8 9">
    <name type="scientific">Mycoplasma nasistruthionis</name>
    <dbReference type="NCBI Taxonomy" id="353852"/>
    <lineage>
        <taxon>Bacteria</taxon>
        <taxon>Bacillati</taxon>
        <taxon>Mycoplasmatota</taxon>
        <taxon>Mollicutes</taxon>
        <taxon>Mycoplasmataceae</taxon>
        <taxon>Mycoplasma</taxon>
    </lineage>
</organism>
<comment type="domain">
    <text evidence="6">The N-terminal region contains the highly conserved SGGXDS motif, predicted to be a P-loop motif involved in ATP binding.</text>
</comment>
<keyword evidence="2 6" id="KW-0819">tRNA processing</keyword>
<dbReference type="InterPro" id="IPR012795">
    <property type="entry name" value="tRNA_Ile_lys_synt_N"/>
</dbReference>